<protein>
    <submittedName>
        <fullName evidence="1">Uncharacterized protein</fullName>
    </submittedName>
</protein>
<organism evidence="1 2">
    <name type="scientific">Microdochium trichocladiopsis</name>
    <dbReference type="NCBI Taxonomy" id="1682393"/>
    <lineage>
        <taxon>Eukaryota</taxon>
        <taxon>Fungi</taxon>
        <taxon>Dikarya</taxon>
        <taxon>Ascomycota</taxon>
        <taxon>Pezizomycotina</taxon>
        <taxon>Sordariomycetes</taxon>
        <taxon>Xylariomycetidae</taxon>
        <taxon>Xylariales</taxon>
        <taxon>Microdochiaceae</taxon>
        <taxon>Microdochium</taxon>
    </lineage>
</organism>
<comment type="caution">
    <text evidence="1">The sequence shown here is derived from an EMBL/GenBank/DDBJ whole genome shotgun (WGS) entry which is preliminary data.</text>
</comment>
<dbReference type="AlphaFoldDB" id="A0A9P9BUW2"/>
<accession>A0A9P9BUW2</accession>
<evidence type="ECO:0000313" key="1">
    <source>
        <dbReference type="EMBL" id="KAH7041396.1"/>
    </source>
</evidence>
<name>A0A9P9BUW2_9PEZI</name>
<keyword evidence="2" id="KW-1185">Reference proteome</keyword>
<reference evidence="1" key="1">
    <citation type="journal article" date="2021" name="Nat. Commun.">
        <title>Genetic determinants of endophytism in the Arabidopsis root mycobiome.</title>
        <authorList>
            <person name="Mesny F."/>
            <person name="Miyauchi S."/>
            <person name="Thiergart T."/>
            <person name="Pickel B."/>
            <person name="Atanasova L."/>
            <person name="Karlsson M."/>
            <person name="Huettel B."/>
            <person name="Barry K.W."/>
            <person name="Haridas S."/>
            <person name="Chen C."/>
            <person name="Bauer D."/>
            <person name="Andreopoulos W."/>
            <person name="Pangilinan J."/>
            <person name="LaButti K."/>
            <person name="Riley R."/>
            <person name="Lipzen A."/>
            <person name="Clum A."/>
            <person name="Drula E."/>
            <person name="Henrissat B."/>
            <person name="Kohler A."/>
            <person name="Grigoriev I.V."/>
            <person name="Martin F.M."/>
            <person name="Hacquard S."/>
        </authorList>
    </citation>
    <scope>NUCLEOTIDE SEQUENCE</scope>
    <source>
        <strain evidence="1">MPI-CAGE-CH-0230</strain>
    </source>
</reference>
<sequence>MKPLWESVWECCCCCGSARIYIRSCASKRSLEGAGSATQVCPFLCVLVAVNCCNQCFCVVDSV</sequence>
<dbReference type="Proteomes" id="UP000756346">
    <property type="component" value="Unassembled WGS sequence"/>
</dbReference>
<dbReference type="EMBL" id="JAGTJQ010000001">
    <property type="protein sequence ID" value="KAH7041396.1"/>
    <property type="molecule type" value="Genomic_DNA"/>
</dbReference>
<proteinExistence type="predicted"/>
<evidence type="ECO:0000313" key="2">
    <source>
        <dbReference type="Proteomes" id="UP000756346"/>
    </source>
</evidence>
<dbReference type="GeneID" id="70182088"/>
<dbReference type="RefSeq" id="XP_046019451.1">
    <property type="nucleotide sequence ID" value="XM_046152542.1"/>
</dbReference>
<gene>
    <name evidence="1" type="ORF">B0I36DRAFT_312755</name>
</gene>